<evidence type="ECO:0000313" key="2">
    <source>
        <dbReference type="Proteomes" id="UP001151760"/>
    </source>
</evidence>
<keyword evidence="2" id="KW-1185">Reference proteome</keyword>
<evidence type="ECO:0000313" key="1">
    <source>
        <dbReference type="EMBL" id="GJT89682.1"/>
    </source>
</evidence>
<dbReference type="EMBL" id="BQNB010019850">
    <property type="protein sequence ID" value="GJT89682.1"/>
    <property type="molecule type" value="Genomic_DNA"/>
</dbReference>
<dbReference type="Proteomes" id="UP001151760">
    <property type="component" value="Unassembled WGS sequence"/>
</dbReference>
<name>A0ABQ5HQV4_9ASTR</name>
<sequence length="78" mass="9436">MLTGKFPLNYLEQDKGMKRTLWFDKGTTEQEFVTWVNSIGREEWISKVFDNCMKWEKNNEIEMIDLMIRLRVNQMSRG</sequence>
<comment type="caution">
    <text evidence="1">The sequence shown here is derived from an EMBL/GenBank/DDBJ whole genome shotgun (WGS) entry which is preliminary data.</text>
</comment>
<organism evidence="1 2">
    <name type="scientific">Tanacetum coccineum</name>
    <dbReference type="NCBI Taxonomy" id="301880"/>
    <lineage>
        <taxon>Eukaryota</taxon>
        <taxon>Viridiplantae</taxon>
        <taxon>Streptophyta</taxon>
        <taxon>Embryophyta</taxon>
        <taxon>Tracheophyta</taxon>
        <taxon>Spermatophyta</taxon>
        <taxon>Magnoliopsida</taxon>
        <taxon>eudicotyledons</taxon>
        <taxon>Gunneridae</taxon>
        <taxon>Pentapetalae</taxon>
        <taxon>asterids</taxon>
        <taxon>campanulids</taxon>
        <taxon>Asterales</taxon>
        <taxon>Asteraceae</taxon>
        <taxon>Asteroideae</taxon>
        <taxon>Anthemideae</taxon>
        <taxon>Anthemidinae</taxon>
        <taxon>Tanacetum</taxon>
    </lineage>
</organism>
<proteinExistence type="predicted"/>
<gene>
    <name evidence="1" type="ORF">Tco_1078527</name>
</gene>
<feature type="non-terminal residue" evidence="1">
    <location>
        <position position="78"/>
    </location>
</feature>
<accession>A0ABQ5HQV4</accession>
<reference evidence="1" key="1">
    <citation type="journal article" date="2022" name="Int. J. Mol. Sci.">
        <title>Draft Genome of Tanacetum Coccineum: Genomic Comparison of Closely Related Tanacetum-Family Plants.</title>
        <authorList>
            <person name="Yamashiro T."/>
            <person name="Shiraishi A."/>
            <person name="Nakayama K."/>
            <person name="Satake H."/>
        </authorList>
    </citation>
    <scope>NUCLEOTIDE SEQUENCE</scope>
</reference>
<protein>
    <submittedName>
        <fullName evidence="1">Uncharacterized protein</fullName>
    </submittedName>
</protein>
<reference evidence="1" key="2">
    <citation type="submission" date="2022-01" db="EMBL/GenBank/DDBJ databases">
        <authorList>
            <person name="Yamashiro T."/>
            <person name="Shiraishi A."/>
            <person name="Satake H."/>
            <person name="Nakayama K."/>
        </authorList>
    </citation>
    <scope>NUCLEOTIDE SEQUENCE</scope>
</reference>